<proteinExistence type="predicted"/>
<evidence type="ECO:0000256" key="1">
    <source>
        <dbReference type="SAM" id="MobiDB-lite"/>
    </source>
</evidence>
<comment type="caution">
    <text evidence="2">The sequence shown here is derived from an EMBL/GenBank/DDBJ whole genome shotgun (WGS) entry which is preliminary data.</text>
</comment>
<gene>
    <name evidence="2" type="ORF">PCOR1329_LOCUS6294</name>
</gene>
<evidence type="ECO:0000313" key="3">
    <source>
        <dbReference type="Proteomes" id="UP001189429"/>
    </source>
</evidence>
<sequence>DSYYCVRIIEFVLMWIWIIHKQETADEAALDGGSAAWLDCEALALLSTLGLYVTLPCVWKVARKHELSRDINHWDDDQDEFRDGLNADNSDSDIDSGSEPERAGHSGADELPRE</sequence>
<accession>A0ABN9PZ44</accession>
<organism evidence="2 3">
    <name type="scientific">Prorocentrum cordatum</name>
    <dbReference type="NCBI Taxonomy" id="2364126"/>
    <lineage>
        <taxon>Eukaryota</taxon>
        <taxon>Sar</taxon>
        <taxon>Alveolata</taxon>
        <taxon>Dinophyceae</taxon>
        <taxon>Prorocentrales</taxon>
        <taxon>Prorocentraceae</taxon>
        <taxon>Prorocentrum</taxon>
    </lineage>
</organism>
<dbReference type="EMBL" id="CAUYUJ010001681">
    <property type="protein sequence ID" value="CAK0797121.1"/>
    <property type="molecule type" value="Genomic_DNA"/>
</dbReference>
<reference evidence="2" key="1">
    <citation type="submission" date="2023-10" db="EMBL/GenBank/DDBJ databases">
        <authorList>
            <person name="Chen Y."/>
            <person name="Shah S."/>
            <person name="Dougan E. K."/>
            <person name="Thang M."/>
            <person name="Chan C."/>
        </authorList>
    </citation>
    <scope>NUCLEOTIDE SEQUENCE [LARGE SCALE GENOMIC DNA]</scope>
</reference>
<protein>
    <submittedName>
        <fullName evidence="2">Uncharacterized protein</fullName>
    </submittedName>
</protein>
<keyword evidence="3" id="KW-1185">Reference proteome</keyword>
<feature type="compositionally biased region" description="Basic and acidic residues" evidence="1">
    <location>
        <begin position="99"/>
        <end position="114"/>
    </location>
</feature>
<dbReference type="Proteomes" id="UP001189429">
    <property type="component" value="Unassembled WGS sequence"/>
</dbReference>
<evidence type="ECO:0000313" key="2">
    <source>
        <dbReference type="EMBL" id="CAK0797121.1"/>
    </source>
</evidence>
<name>A0ABN9PZ44_9DINO</name>
<feature type="region of interest" description="Disordered" evidence="1">
    <location>
        <begin position="82"/>
        <end position="114"/>
    </location>
</feature>
<feature type="non-terminal residue" evidence="2">
    <location>
        <position position="1"/>
    </location>
</feature>